<evidence type="ECO:0000313" key="9">
    <source>
        <dbReference type="Proteomes" id="UP000609879"/>
    </source>
</evidence>
<dbReference type="Gene3D" id="3.30.379.10">
    <property type="entry name" value="Chitobiase/beta-hexosaminidase domain 2-like"/>
    <property type="match status" value="1"/>
</dbReference>
<keyword evidence="9" id="KW-1185">Reference proteome</keyword>
<sequence length="514" mass="55552">MRAPTMRQLGDVIPLPASVRPDPSADFRIAPDVSVGAVGEAAAVADELAALLRHATGFPVPRVGGTAPIRLLVEEDTAKSPEHYRLDITADGVTLRAPTAQGLFAGVQTFRQLLPTDPAAAAADPAAADPAAADPAAAAATAAAEITLPGGRIEDEPRFPYRGTMIDLARHFYSPDDLRSYIDTIAQFKINHLHLHLTDDQGWRLEIAGWPLLTEISGGEGTGVDGAGPGFLTAREYADLVAYAATRFVTIVPEIDLPGHVNAAQLAYPELTPDGVPVRQRTDGEVGYSTLSADKEITYTFVEDVLRTVAELTPGPYLHIGGDEAFSTTADDYRTFMSRVLPMAGKYGKRAIGWHEMAAVDLPATAIPQYWRIEPADGGVARAAAAGHQVIMSPADRTYLDMKYDESTPLGLDWAGHVGVERSYDWDPADRLPGVAEESLLGVEAPLWSETLRSLADVQFMAFPRLPAIAEVGWSPRAARDWQSLRRRLAEFAPRWEAQGVNFHRSPEIDWVRG</sequence>
<evidence type="ECO:0000259" key="7">
    <source>
        <dbReference type="Pfam" id="PF02838"/>
    </source>
</evidence>
<dbReference type="EMBL" id="BOMI01000037">
    <property type="protein sequence ID" value="GID73656.1"/>
    <property type="molecule type" value="Genomic_DNA"/>
</dbReference>
<dbReference type="CDD" id="cd06568">
    <property type="entry name" value="GH20_SpHex_like"/>
    <property type="match status" value="1"/>
</dbReference>
<dbReference type="InterPro" id="IPR015882">
    <property type="entry name" value="HEX_bac_N"/>
</dbReference>
<feature type="domain" description="Beta-hexosaminidase bacterial type N-terminal" evidence="7">
    <location>
        <begin position="11"/>
        <end position="155"/>
    </location>
</feature>
<dbReference type="Pfam" id="PF00728">
    <property type="entry name" value="Glyco_hydro_20"/>
    <property type="match status" value="1"/>
</dbReference>
<dbReference type="InterPro" id="IPR017853">
    <property type="entry name" value="GH"/>
</dbReference>
<dbReference type="InterPro" id="IPR015883">
    <property type="entry name" value="Glyco_hydro_20_cat"/>
</dbReference>
<evidence type="ECO:0000256" key="1">
    <source>
        <dbReference type="ARBA" id="ARBA00001231"/>
    </source>
</evidence>
<dbReference type="Pfam" id="PF02838">
    <property type="entry name" value="Glyco_hydro_20b"/>
    <property type="match status" value="1"/>
</dbReference>
<evidence type="ECO:0000256" key="4">
    <source>
        <dbReference type="ARBA" id="ARBA00022801"/>
    </source>
</evidence>
<protein>
    <recommendedName>
        <fullName evidence="3">beta-N-acetylhexosaminidase</fullName>
        <ecNumber evidence="3">3.2.1.52</ecNumber>
    </recommendedName>
</protein>
<dbReference type="Gene3D" id="3.20.20.80">
    <property type="entry name" value="Glycosidases"/>
    <property type="match status" value="1"/>
</dbReference>
<evidence type="ECO:0000256" key="5">
    <source>
        <dbReference type="ARBA" id="ARBA00023295"/>
    </source>
</evidence>
<reference evidence="8 9" key="1">
    <citation type="submission" date="2021-01" db="EMBL/GenBank/DDBJ databases">
        <title>Whole genome shotgun sequence of Actinoplanes deccanensis NBRC 13994.</title>
        <authorList>
            <person name="Komaki H."/>
            <person name="Tamura T."/>
        </authorList>
    </citation>
    <scope>NUCLEOTIDE SEQUENCE [LARGE SCALE GENOMIC DNA]</scope>
    <source>
        <strain evidence="8 9">NBRC 13994</strain>
    </source>
</reference>
<evidence type="ECO:0000259" key="6">
    <source>
        <dbReference type="Pfam" id="PF00728"/>
    </source>
</evidence>
<dbReference type="PRINTS" id="PR00738">
    <property type="entry name" value="GLHYDRLASE20"/>
</dbReference>
<dbReference type="InterPro" id="IPR029018">
    <property type="entry name" value="Hex-like_dom2"/>
</dbReference>
<comment type="catalytic activity">
    <reaction evidence="1">
        <text>Hydrolysis of terminal non-reducing N-acetyl-D-hexosamine residues in N-acetyl-beta-D-hexosaminides.</text>
        <dbReference type="EC" id="3.2.1.52"/>
    </reaction>
</comment>
<dbReference type="EC" id="3.2.1.52" evidence="3"/>
<dbReference type="SUPFAM" id="SSF55545">
    <property type="entry name" value="beta-N-acetylhexosaminidase-like domain"/>
    <property type="match status" value="1"/>
</dbReference>
<name>A0ABQ3Y0X3_9ACTN</name>
<feature type="domain" description="Glycoside hydrolase family 20 catalytic" evidence="6">
    <location>
        <begin position="159"/>
        <end position="476"/>
    </location>
</feature>
<dbReference type="InterPro" id="IPR025705">
    <property type="entry name" value="Beta_hexosaminidase_sua/sub"/>
</dbReference>
<accession>A0ABQ3Y0X3</accession>
<proteinExistence type="inferred from homology"/>
<comment type="caution">
    <text evidence="8">The sequence shown here is derived from an EMBL/GenBank/DDBJ whole genome shotgun (WGS) entry which is preliminary data.</text>
</comment>
<dbReference type="RefSeq" id="WP_239168687.1">
    <property type="nucleotide sequence ID" value="NZ_BAAABO010000027.1"/>
</dbReference>
<evidence type="ECO:0000256" key="3">
    <source>
        <dbReference type="ARBA" id="ARBA00012663"/>
    </source>
</evidence>
<evidence type="ECO:0000313" key="8">
    <source>
        <dbReference type="EMBL" id="GID73656.1"/>
    </source>
</evidence>
<dbReference type="PANTHER" id="PTHR22600">
    <property type="entry name" value="BETA-HEXOSAMINIDASE"/>
    <property type="match status" value="1"/>
</dbReference>
<dbReference type="SUPFAM" id="SSF51445">
    <property type="entry name" value="(Trans)glycosidases"/>
    <property type="match status" value="1"/>
</dbReference>
<dbReference type="Proteomes" id="UP000609879">
    <property type="component" value="Unassembled WGS sequence"/>
</dbReference>
<gene>
    <name evidence="8" type="ORF">Ade02nite_22970</name>
</gene>
<keyword evidence="5" id="KW-0326">Glycosidase</keyword>
<evidence type="ECO:0000256" key="2">
    <source>
        <dbReference type="ARBA" id="ARBA00006285"/>
    </source>
</evidence>
<organism evidence="8 9">
    <name type="scientific">Paractinoplanes deccanensis</name>
    <dbReference type="NCBI Taxonomy" id="113561"/>
    <lineage>
        <taxon>Bacteria</taxon>
        <taxon>Bacillati</taxon>
        <taxon>Actinomycetota</taxon>
        <taxon>Actinomycetes</taxon>
        <taxon>Micromonosporales</taxon>
        <taxon>Micromonosporaceae</taxon>
        <taxon>Paractinoplanes</taxon>
    </lineage>
</organism>
<keyword evidence="4" id="KW-0378">Hydrolase</keyword>
<comment type="similarity">
    <text evidence="2">Belongs to the glycosyl hydrolase 20 family.</text>
</comment>
<dbReference type="PANTHER" id="PTHR22600:SF57">
    <property type="entry name" value="BETA-N-ACETYLHEXOSAMINIDASE"/>
    <property type="match status" value="1"/>
</dbReference>